<dbReference type="GO" id="GO:0005829">
    <property type="term" value="C:cytosol"/>
    <property type="evidence" value="ECO:0007669"/>
    <property type="project" value="TreeGrafter"/>
</dbReference>
<sequence length="310" mass="32943">MSLFVTVPTTRLRDGIGALPEGVELEIWDLASPAPRDRIDLVVPPYMGATGVLSALNGLDIGIVQSQSIGYDGVADALPAGIPFANAASVHETSTAELAVGLMIAAQRELPRFVRAQDRGEWSPVFAESLADRRVLLVGFGGVGEAIALRLEPFEVEMTVVARTARTLWHERLGRVQVHGIDELAALLPEAEIVVLSLPGGEETHHLFDADLLAALPDGALVVNVGRGSIVDTDALRTELESGRLRAALDVFEEEPLPADDPLWQAPNLVVSPHVGGASTAMNPRIAKLVRTQIDLMLKGQPPINVVLGG</sequence>
<protein>
    <submittedName>
        <fullName evidence="4">Phosphoglycerate dehydrogenase-like enzyme</fullName>
    </submittedName>
</protein>
<keyword evidence="2" id="KW-0520">NAD</keyword>
<organism evidence="4 5">
    <name type="scientific">Microbacterium pseudoresistens</name>
    <dbReference type="NCBI Taxonomy" id="640634"/>
    <lineage>
        <taxon>Bacteria</taxon>
        <taxon>Bacillati</taxon>
        <taxon>Actinomycetota</taxon>
        <taxon>Actinomycetes</taxon>
        <taxon>Micrococcales</taxon>
        <taxon>Microbacteriaceae</taxon>
        <taxon>Microbacterium</taxon>
    </lineage>
</organism>
<evidence type="ECO:0000256" key="1">
    <source>
        <dbReference type="ARBA" id="ARBA00023002"/>
    </source>
</evidence>
<dbReference type="SUPFAM" id="SSF52283">
    <property type="entry name" value="Formate/glycerate dehydrogenase catalytic domain-like"/>
    <property type="match status" value="1"/>
</dbReference>
<dbReference type="PANTHER" id="PTHR10996">
    <property type="entry name" value="2-HYDROXYACID DEHYDROGENASE-RELATED"/>
    <property type="match status" value="1"/>
</dbReference>
<dbReference type="Proteomes" id="UP000552045">
    <property type="component" value="Unassembled WGS sequence"/>
</dbReference>
<evidence type="ECO:0000313" key="4">
    <source>
        <dbReference type="EMBL" id="NYD53829.1"/>
    </source>
</evidence>
<gene>
    <name evidence="4" type="ORF">BKA02_000884</name>
</gene>
<keyword evidence="5" id="KW-1185">Reference proteome</keyword>
<reference evidence="4 5" key="1">
    <citation type="submission" date="2020-07" db="EMBL/GenBank/DDBJ databases">
        <title>Sequencing the genomes of 1000 actinobacteria strains.</title>
        <authorList>
            <person name="Klenk H.-P."/>
        </authorList>
    </citation>
    <scope>NUCLEOTIDE SEQUENCE [LARGE SCALE GENOMIC DNA]</scope>
    <source>
        <strain evidence="4 5">DSM 22185</strain>
    </source>
</reference>
<comment type="caution">
    <text evidence="4">The sequence shown here is derived from an EMBL/GenBank/DDBJ whole genome shotgun (WGS) entry which is preliminary data.</text>
</comment>
<dbReference type="InterPro" id="IPR050223">
    <property type="entry name" value="D-isomer_2-hydroxyacid_DH"/>
</dbReference>
<dbReference type="Gene3D" id="3.40.50.720">
    <property type="entry name" value="NAD(P)-binding Rossmann-like Domain"/>
    <property type="match status" value="2"/>
</dbReference>
<dbReference type="EMBL" id="JACCBH010000001">
    <property type="protein sequence ID" value="NYD53829.1"/>
    <property type="molecule type" value="Genomic_DNA"/>
</dbReference>
<feature type="domain" description="D-isomer specific 2-hydroxyacid dehydrogenase NAD-binding" evidence="3">
    <location>
        <begin position="100"/>
        <end position="276"/>
    </location>
</feature>
<dbReference type="PROSITE" id="PS00671">
    <property type="entry name" value="D_2_HYDROXYACID_DH_3"/>
    <property type="match status" value="1"/>
</dbReference>
<evidence type="ECO:0000256" key="2">
    <source>
        <dbReference type="ARBA" id="ARBA00023027"/>
    </source>
</evidence>
<dbReference type="GO" id="GO:0051287">
    <property type="term" value="F:NAD binding"/>
    <property type="evidence" value="ECO:0007669"/>
    <property type="project" value="InterPro"/>
</dbReference>
<dbReference type="GO" id="GO:0030267">
    <property type="term" value="F:glyoxylate reductase (NADPH) activity"/>
    <property type="evidence" value="ECO:0007669"/>
    <property type="project" value="TreeGrafter"/>
</dbReference>
<dbReference type="GO" id="GO:0016618">
    <property type="term" value="F:hydroxypyruvate reductase [NAD(P)H] activity"/>
    <property type="evidence" value="ECO:0007669"/>
    <property type="project" value="TreeGrafter"/>
</dbReference>
<dbReference type="InterPro" id="IPR006140">
    <property type="entry name" value="D-isomer_DH_NAD-bd"/>
</dbReference>
<evidence type="ECO:0000259" key="3">
    <source>
        <dbReference type="Pfam" id="PF02826"/>
    </source>
</evidence>
<evidence type="ECO:0000313" key="5">
    <source>
        <dbReference type="Proteomes" id="UP000552045"/>
    </source>
</evidence>
<dbReference type="Pfam" id="PF02826">
    <property type="entry name" value="2-Hacid_dh_C"/>
    <property type="match status" value="1"/>
</dbReference>
<dbReference type="InterPro" id="IPR036291">
    <property type="entry name" value="NAD(P)-bd_dom_sf"/>
</dbReference>
<dbReference type="CDD" id="cd12166">
    <property type="entry name" value="2-Hacid_dh_7"/>
    <property type="match status" value="1"/>
</dbReference>
<dbReference type="RefSeq" id="WP_179431674.1">
    <property type="nucleotide sequence ID" value="NZ_BAABLC010000007.1"/>
</dbReference>
<dbReference type="InterPro" id="IPR029753">
    <property type="entry name" value="D-isomer_DH_CS"/>
</dbReference>
<dbReference type="AlphaFoldDB" id="A0A7Y9JNL4"/>
<dbReference type="PANTHER" id="PTHR10996:SF178">
    <property type="entry name" value="2-HYDROXYACID DEHYDROGENASE YGL185C-RELATED"/>
    <property type="match status" value="1"/>
</dbReference>
<keyword evidence="1" id="KW-0560">Oxidoreductase</keyword>
<proteinExistence type="predicted"/>
<accession>A0A7Y9JNL4</accession>
<dbReference type="SUPFAM" id="SSF51735">
    <property type="entry name" value="NAD(P)-binding Rossmann-fold domains"/>
    <property type="match status" value="1"/>
</dbReference>
<name>A0A7Y9JNL4_9MICO</name>